<proteinExistence type="predicted"/>
<dbReference type="AlphaFoldDB" id="A0AAU9TY93"/>
<dbReference type="PROSITE" id="PS50994">
    <property type="entry name" value="INTEGRASE"/>
    <property type="match status" value="1"/>
</dbReference>
<evidence type="ECO:0000313" key="4">
    <source>
        <dbReference type="Proteomes" id="UP001153954"/>
    </source>
</evidence>
<gene>
    <name evidence="3" type="ORF">EEDITHA_LOCUS6402</name>
</gene>
<evidence type="ECO:0000259" key="2">
    <source>
        <dbReference type="PROSITE" id="PS50994"/>
    </source>
</evidence>
<reference evidence="3" key="1">
    <citation type="submission" date="2022-03" db="EMBL/GenBank/DDBJ databases">
        <authorList>
            <person name="Tunstrom K."/>
        </authorList>
    </citation>
    <scope>NUCLEOTIDE SEQUENCE</scope>
</reference>
<dbReference type="Pfam" id="PF17921">
    <property type="entry name" value="Integrase_H2C2"/>
    <property type="match status" value="1"/>
</dbReference>
<dbReference type="EMBL" id="CAKOGL010000009">
    <property type="protein sequence ID" value="CAH2090444.1"/>
    <property type="molecule type" value="Genomic_DNA"/>
</dbReference>
<dbReference type="GO" id="GO:0015074">
    <property type="term" value="P:DNA integration"/>
    <property type="evidence" value="ECO:0007669"/>
    <property type="project" value="InterPro"/>
</dbReference>
<organism evidence="3 4">
    <name type="scientific">Euphydryas editha</name>
    <name type="common">Edith's checkerspot</name>
    <dbReference type="NCBI Taxonomy" id="104508"/>
    <lineage>
        <taxon>Eukaryota</taxon>
        <taxon>Metazoa</taxon>
        <taxon>Ecdysozoa</taxon>
        <taxon>Arthropoda</taxon>
        <taxon>Hexapoda</taxon>
        <taxon>Insecta</taxon>
        <taxon>Pterygota</taxon>
        <taxon>Neoptera</taxon>
        <taxon>Endopterygota</taxon>
        <taxon>Lepidoptera</taxon>
        <taxon>Glossata</taxon>
        <taxon>Ditrysia</taxon>
        <taxon>Papilionoidea</taxon>
        <taxon>Nymphalidae</taxon>
        <taxon>Nymphalinae</taxon>
        <taxon>Euphydryas</taxon>
    </lineage>
</organism>
<dbReference type="GO" id="GO:0003964">
    <property type="term" value="F:RNA-directed DNA polymerase activity"/>
    <property type="evidence" value="ECO:0007669"/>
    <property type="project" value="UniProtKB-EC"/>
</dbReference>
<dbReference type="GO" id="GO:0003676">
    <property type="term" value="F:nucleic acid binding"/>
    <property type="evidence" value="ECO:0007669"/>
    <property type="project" value="InterPro"/>
</dbReference>
<dbReference type="InterPro" id="IPR050951">
    <property type="entry name" value="Retrovirus_Pol_polyprotein"/>
</dbReference>
<dbReference type="InterPro" id="IPR001584">
    <property type="entry name" value="Integrase_cat-core"/>
</dbReference>
<dbReference type="FunFam" id="1.10.340.70:FF:000004">
    <property type="entry name" value="Retrovirus-related Pol polyprotein from transposon 297-like Protein"/>
    <property type="match status" value="1"/>
</dbReference>
<dbReference type="InterPro" id="IPR036397">
    <property type="entry name" value="RNaseH_sf"/>
</dbReference>
<name>A0AAU9TY93_EUPED</name>
<dbReference type="InterPro" id="IPR012337">
    <property type="entry name" value="RNaseH-like_sf"/>
</dbReference>
<accession>A0AAU9TY93</accession>
<keyword evidence="4" id="KW-1185">Reference proteome</keyword>
<dbReference type="InterPro" id="IPR041588">
    <property type="entry name" value="Integrase_H2C2"/>
</dbReference>
<dbReference type="Proteomes" id="UP001153954">
    <property type="component" value="Unassembled WGS sequence"/>
</dbReference>
<dbReference type="Gene3D" id="3.30.420.10">
    <property type="entry name" value="Ribonuclease H-like superfamily/Ribonuclease H"/>
    <property type="match status" value="1"/>
</dbReference>
<dbReference type="PANTHER" id="PTHR37984">
    <property type="entry name" value="PROTEIN CBG26694"/>
    <property type="match status" value="1"/>
</dbReference>
<evidence type="ECO:0000313" key="3">
    <source>
        <dbReference type="EMBL" id="CAH2090444.1"/>
    </source>
</evidence>
<feature type="domain" description="Integrase catalytic" evidence="2">
    <location>
        <begin position="196"/>
        <end position="317"/>
    </location>
</feature>
<dbReference type="Pfam" id="PF00665">
    <property type="entry name" value="rve"/>
    <property type="match status" value="1"/>
</dbReference>
<comment type="caution">
    <text evidence="3">The sequence shown here is derived from an EMBL/GenBank/DDBJ whole genome shotgun (WGS) entry which is preliminary data.</text>
</comment>
<dbReference type="Gene3D" id="1.10.340.70">
    <property type="match status" value="1"/>
</dbReference>
<protein>
    <recommendedName>
        <fullName evidence="1">RNA-directed DNA polymerase</fullName>
        <ecNumber evidence="1">2.7.7.49</ecNumber>
    </recommendedName>
</protein>
<dbReference type="EC" id="2.7.7.49" evidence="1"/>
<dbReference type="PANTHER" id="PTHR37984:SF15">
    <property type="entry name" value="INTEGRASE CATALYTIC DOMAIN-CONTAINING PROTEIN"/>
    <property type="match status" value="1"/>
</dbReference>
<dbReference type="SUPFAM" id="SSF53098">
    <property type="entry name" value="Ribonuclease H-like"/>
    <property type="match status" value="1"/>
</dbReference>
<evidence type="ECO:0000256" key="1">
    <source>
        <dbReference type="ARBA" id="ARBA00012493"/>
    </source>
</evidence>
<sequence>MVTNKNRILTKHWLEGKPFTVFTDHKPLTFAFRQELEKCSPRQFRHLEFITQFTADIRFTSGEENIIADTFSRIESISQPIDFTDLAKAQETDQELKELIKNSNLIVKKIHIPHYDHMIFCDVSTTTARPFIPQPFRKQAFLSLHSLSHPGIKGTIKLISKKFIWPNLAKDVKQWARECIECQRSKVWRHTRTPIGDFAPLSSRFDHIHIDIVGPLPSSRGYKYCLTIIDRCTRYPEAFPLSDINATSIACKLFEGWISRYGVPLTITSGQGRQFESDLFQELCKTCGINHIRTTTYHPQANGMVERFHRQLKAAIT</sequence>